<dbReference type="GO" id="GO:0003755">
    <property type="term" value="F:peptidyl-prolyl cis-trans isomerase activity"/>
    <property type="evidence" value="ECO:0007669"/>
    <property type="project" value="TreeGrafter"/>
</dbReference>
<evidence type="ECO:0000259" key="1">
    <source>
        <dbReference type="Pfam" id="PF05697"/>
    </source>
</evidence>
<dbReference type="PANTHER" id="PTHR30560">
    <property type="entry name" value="TRIGGER FACTOR CHAPERONE AND PEPTIDYL-PROLYL CIS/TRANS ISOMERASE"/>
    <property type="match status" value="1"/>
</dbReference>
<dbReference type="OrthoDB" id="9767721at2"/>
<evidence type="ECO:0000313" key="3">
    <source>
        <dbReference type="Proteomes" id="UP000199226"/>
    </source>
</evidence>
<dbReference type="Proteomes" id="UP000199226">
    <property type="component" value="Unassembled WGS sequence"/>
</dbReference>
<dbReference type="GO" id="GO:0044183">
    <property type="term" value="F:protein folding chaperone"/>
    <property type="evidence" value="ECO:0007669"/>
    <property type="project" value="TreeGrafter"/>
</dbReference>
<dbReference type="Gene3D" id="1.10.3120.10">
    <property type="entry name" value="Trigger factor, C-terminal domain"/>
    <property type="match status" value="1"/>
</dbReference>
<dbReference type="InterPro" id="IPR005215">
    <property type="entry name" value="Trig_fac"/>
</dbReference>
<sequence length="448" mass="51538">MNITQDKIDNLNSVLTVKINPEDYKERVEKAIKAQAKKAKLPGFRPGMVPAAHIKKMYGKSILVDEVNNILNDTLSNYITDNKLEVLGQPLPKIDDSKEFNWDFTDNFEFVYELGLAPEFDLEFTSKDKLVNYQVKVDPETLASRITNLRKSYGKMSNPDVSADDDVLYADLKQLSADGSVFEGGISATASVRLDQVSDTKIKKSLIGLKKEDIVDVDLQKAFDGNATIIAKVLNISEEDAQDLKSKFQLTVKNINRLEEGDLNQEFFDKIFGVDVVKTEEEFKEKIREELESMMVQNADQKLQADMLQFGLDKVKLSLPDEFLKRWLKATNEKLSDEELEQGYEDFARNLRWTLIENKIIKDNKLEIKYEEVFAAAKNRLDSQFRMYSPQPLSEEQLGQYTAQFLQNKENANRIFEEVKAQHVFEYLKGVITLDKKEIQYDKFLELK</sequence>
<gene>
    <name evidence="2" type="ORF">SAMN05421813_102217</name>
</gene>
<proteinExistence type="predicted"/>
<dbReference type="PIRSF" id="PIRSF003095">
    <property type="entry name" value="Trigger_factor"/>
    <property type="match status" value="1"/>
</dbReference>
<dbReference type="Pfam" id="PF05697">
    <property type="entry name" value="Trigger_N"/>
    <property type="match status" value="1"/>
</dbReference>
<dbReference type="RefSeq" id="WP_090699190.1">
    <property type="nucleotide sequence ID" value="NZ_FNHH01000002.1"/>
</dbReference>
<evidence type="ECO:0000313" key="2">
    <source>
        <dbReference type="EMBL" id="SDL80927.1"/>
    </source>
</evidence>
<dbReference type="SUPFAM" id="SSF102735">
    <property type="entry name" value="Trigger factor ribosome-binding domain"/>
    <property type="match status" value="1"/>
</dbReference>
<dbReference type="GO" id="GO:0043335">
    <property type="term" value="P:protein unfolding"/>
    <property type="evidence" value="ECO:0007669"/>
    <property type="project" value="TreeGrafter"/>
</dbReference>
<dbReference type="GO" id="GO:0051083">
    <property type="term" value="P:'de novo' cotranslational protein folding"/>
    <property type="evidence" value="ECO:0007669"/>
    <property type="project" value="TreeGrafter"/>
</dbReference>
<dbReference type="AlphaFoldDB" id="A0A1G9N482"/>
<feature type="domain" description="Trigger factor ribosome-binding bacterial" evidence="1">
    <location>
        <begin position="1"/>
        <end position="149"/>
    </location>
</feature>
<dbReference type="GO" id="GO:0015031">
    <property type="term" value="P:protein transport"/>
    <property type="evidence" value="ECO:0007669"/>
    <property type="project" value="InterPro"/>
</dbReference>
<accession>A0A1G9N482</accession>
<dbReference type="SUPFAM" id="SSF109998">
    <property type="entry name" value="Triger factor/SurA peptide-binding domain-like"/>
    <property type="match status" value="1"/>
</dbReference>
<dbReference type="STRING" id="990371.SAMN05421813_102217"/>
<reference evidence="3" key="1">
    <citation type="submission" date="2016-10" db="EMBL/GenBank/DDBJ databases">
        <authorList>
            <person name="Varghese N."/>
            <person name="Submissions S."/>
        </authorList>
    </citation>
    <scope>NUCLEOTIDE SEQUENCE [LARGE SCALE GENOMIC DNA]</scope>
    <source>
        <strain evidence="3">DSM 24536</strain>
    </source>
</reference>
<dbReference type="PANTHER" id="PTHR30560:SF3">
    <property type="entry name" value="TRIGGER FACTOR-LIKE PROTEIN TIG, CHLOROPLASTIC"/>
    <property type="match status" value="1"/>
</dbReference>
<dbReference type="NCBIfam" id="TIGR00115">
    <property type="entry name" value="tig"/>
    <property type="match status" value="1"/>
</dbReference>
<dbReference type="InterPro" id="IPR037041">
    <property type="entry name" value="Trigger_fac_C_sf"/>
</dbReference>
<organism evidence="2 3">
    <name type="scientific">Daejeonella rubra</name>
    <dbReference type="NCBI Taxonomy" id="990371"/>
    <lineage>
        <taxon>Bacteria</taxon>
        <taxon>Pseudomonadati</taxon>
        <taxon>Bacteroidota</taxon>
        <taxon>Sphingobacteriia</taxon>
        <taxon>Sphingobacteriales</taxon>
        <taxon>Sphingobacteriaceae</taxon>
        <taxon>Daejeonella</taxon>
    </lineage>
</organism>
<keyword evidence="3" id="KW-1185">Reference proteome</keyword>
<dbReference type="EMBL" id="FNHH01000002">
    <property type="protein sequence ID" value="SDL80927.1"/>
    <property type="molecule type" value="Genomic_DNA"/>
</dbReference>
<dbReference type="InterPro" id="IPR008881">
    <property type="entry name" value="Trigger_fac_ribosome-bd_bac"/>
</dbReference>
<dbReference type="Gene3D" id="3.30.70.1050">
    <property type="entry name" value="Trigger factor ribosome-binding domain"/>
    <property type="match status" value="1"/>
</dbReference>
<protein>
    <submittedName>
        <fullName evidence="2">Trigger factor</fullName>
    </submittedName>
</protein>
<dbReference type="InterPro" id="IPR036611">
    <property type="entry name" value="Trigger_fac_ribosome-bd_sf"/>
</dbReference>
<dbReference type="GO" id="GO:0043022">
    <property type="term" value="F:ribosome binding"/>
    <property type="evidence" value="ECO:0007669"/>
    <property type="project" value="TreeGrafter"/>
</dbReference>
<name>A0A1G9N482_9SPHI</name>
<dbReference type="InterPro" id="IPR027304">
    <property type="entry name" value="Trigger_fact/SurA_dom_sf"/>
</dbReference>